<evidence type="ECO:0000313" key="6">
    <source>
        <dbReference type="Proteomes" id="UP001302667"/>
    </source>
</evidence>
<proteinExistence type="predicted"/>
<keyword evidence="2 5" id="KW-0808">Transferase</keyword>
<dbReference type="InterPro" id="IPR005551">
    <property type="entry name" value="CitX"/>
</dbReference>
<gene>
    <name evidence="5" type="primary">citX</name>
    <name evidence="5" type="ORF">RY972_19275</name>
</gene>
<evidence type="ECO:0000313" key="5">
    <source>
        <dbReference type="EMBL" id="WOE66118.1"/>
    </source>
</evidence>
<evidence type="ECO:0000256" key="3">
    <source>
        <dbReference type="ARBA" id="ARBA00022695"/>
    </source>
</evidence>
<dbReference type="NCBIfam" id="TIGR03124">
    <property type="entry name" value="citrate_citX"/>
    <property type="match status" value="1"/>
</dbReference>
<keyword evidence="6" id="KW-1185">Reference proteome</keyword>
<evidence type="ECO:0000256" key="2">
    <source>
        <dbReference type="ARBA" id="ARBA00022679"/>
    </source>
</evidence>
<evidence type="ECO:0000256" key="1">
    <source>
        <dbReference type="ARBA" id="ARBA00012524"/>
    </source>
</evidence>
<reference evidence="5 6" key="1">
    <citation type="submission" date="2023-10" db="EMBL/GenBank/DDBJ databases">
        <title>Genome analysis of psychrotrophic aerobic bacterium Aeromonas allosaccharophila BIM B-1809 isolated from infected fish.</title>
        <authorList>
            <person name="Leanovich S.I."/>
            <person name="Sidarenka A.V."/>
            <person name="Akhremchuk A.E."/>
            <person name="Sikolenko M.A."/>
            <person name="Valentovich L.N."/>
        </authorList>
    </citation>
    <scope>NUCLEOTIDE SEQUENCE [LARGE SCALE GENOMIC DNA]</scope>
    <source>
        <strain evidence="5 6">BIM B-1809</strain>
    </source>
</reference>
<name>A0ABZ0F926_9GAMM</name>
<dbReference type="NCBIfam" id="NF002383">
    <property type="entry name" value="PRK01392.1"/>
    <property type="match status" value="1"/>
</dbReference>
<keyword evidence="5" id="KW-0456">Lyase</keyword>
<dbReference type="EC" id="2.7.7.61" evidence="1"/>
<dbReference type="GO" id="GO:0016829">
    <property type="term" value="F:lyase activity"/>
    <property type="evidence" value="ECO:0007669"/>
    <property type="project" value="UniProtKB-KW"/>
</dbReference>
<sequence length="182" mass="20591">MISDKKSPALAGVSLEQLLAAKECRAARQQEWLTRYQHPIISLTLVTPGTIKDSPRYRQCMQTAITQCQQLLQAQQWQVLDHHVLWLPTGPEALWSIAHAATDIKTACVALELIHPLGRLWDLDVICHQSGQIGRRALGEPLRQCLICDEPAHGCARSRRHPLPELVRRIEELIDDCFTTRP</sequence>
<dbReference type="Pfam" id="PF03802">
    <property type="entry name" value="CitX"/>
    <property type="match status" value="1"/>
</dbReference>
<keyword evidence="3 5" id="KW-0548">Nucleotidyltransferase</keyword>
<accession>A0ABZ0F926</accession>
<dbReference type="RefSeq" id="WP_317102879.1">
    <property type="nucleotide sequence ID" value="NZ_CP136584.1"/>
</dbReference>
<organism evidence="5 6">
    <name type="scientific">Aeromonas allosaccharophila</name>
    <dbReference type="NCBI Taxonomy" id="656"/>
    <lineage>
        <taxon>Bacteria</taxon>
        <taxon>Pseudomonadati</taxon>
        <taxon>Pseudomonadota</taxon>
        <taxon>Gammaproteobacteria</taxon>
        <taxon>Aeromonadales</taxon>
        <taxon>Aeromonadaceae</taxon>
        <taxon>Aeromonas</taxon>
    </lineage>
</organism>
<protein>
    <recommendedName>
        <fullName evidence="1">citrate lyase holo-[acyl-carrier protein] synthase</fullName>
        <ecNumber evidence="1">2.7.7.61</ecNumber>
    </recommendedName>
</protein>
<dbReference type="EMBL" id="CP136584">
    <property type="protein sequence ID" value="WOE66118.1"/>
    <property type="molecule type" value="Genomic_DNA"/>
</dbReference>
<evidence type="ECO:0000256" key="4">
    <source>
        <dbReference type="ARBA" id="ARBA00048574"/>
    </source>
</evidence>
<comment type="catalytic activity">
    <reaction evidence="4">
        <text>apo-[citrate lyase ACP] + 2'-(5''-triphospho-alpha-D-ribosyl)-3'-dephospho-CoA = holo-[citrate lyase ACP] + diphosphate</text>
        <dbReference type="Rhea" id="RHEA:16333"/>
        <dbReference type="Rhea" id="RHEA-COMP:10157"/>
        <dbReference type="Rhea" id="RHEA-COMP:10158"/>
        <dbReference type="ChEBI" id="CHEBI:29999"/>
        <dbReference type="ChEBI" id="CHEBI:33019"/>
        <dbReference type="ChEBI" id="CHEBI:61378"/>
        <dbReference type="ChEBI" id="CHEBI:82683"/>
        <dbReference type="EC" id="2.7.7.61"/>
    </reaction>
</comment>
<dbReference type="GO" id="GO:0050519">
    <property type="term" value="F:holo-citrate lyase synthase activity"/>
    <property type="evidence" value="ECO:0007669"/>
    <property type="project" value="UniProtKB-EC"/>
</dbReference>
<dbReference type="Proteomes" id="UP001302667">
    <property type="component" value="Chromosome"/>
</dbReference>